<evidence type="ECO:0000256" key="3">
    <source>
        <dbReference type="ARBA" id="ARBA00022737"/>
    </source>
</evidence>
<feature type="signal peptide" evidence="10">
    <location>
        <begin position="1"/>
        <end position="27"/>
    </location>
</feature>
<name>A0A0P7T601_SCLFO</name>
<evidence type="ECO:0000256" key="4">
    <source>
        <dbReference type="ARBA" id="ARBA00022837"/>
    </source>
</evidence>
<evidence type="ECO:0000256" key="9">
    <source>
        <dbReference type="PROSITE-ProRule" id="PRU00043"/>
    </source>
</evidence>
<keyword evidence="7" id="KW-0472">Membrane</keyword>
<dbReference type="Pfam" id="PF08266">
    <property type="entry name" value="Cadherin_2"/>
    <property type="match status" value="1"/>
</dbReference>
<dbReference type="InterPro" id="IPR002126">
    <property type="entry name" value="Cadherin-like_dom"/>
</dbReference>
<comment type="caution">
    <text evidence="12">The sequence shown here is derived from an EMBL/GenBank/DDBJ whole genome shotgun (WGS) entry which is preliminary data.</text>
</comment>
<feature type="domain" description="Cadherin" evidence="11">
    <location>
        <begin position="32"/>
        <end position="131"/>
    </location>
</feature>
<dbReference type="FunFam" id="2.60.40.60:FF:000018">
    <property type="entry name" value="Protocadherin gamma c3"/>
    <property type="match status" value="1"/>
</dbReference>
<evidence type="ECO:0000256" key="7">
    <source>
        <dbReference type="ARBA" id="ARBA00023136"/>
    </source>
</evidence>
<dbReference type="GO" id="GO:0009653">
    <property type="term" value="P:anatomical structure morphogenesis"/>
    <property type="evidence" value="ECO:0007669"/>
    <property type="project" value="UniProtKB-ARBA"/>
</dbReference>
<accession>A0A0P7T601</accession>
<evidence type="ECO:0000313" key="12">
    <source>
        <dbReference type="EMBL" id="KPP56344.1"/>
    </source>
</evidence>
<dbReference type="PANTHER" id="PTHR24028">
    <property type="entry name" value="CADHERIN-87A"/>
    <property type="match status" value="1"/>
</dbReference>
<keyword evidence="5" id="KW-0130">Cell adhesion</keyword>
<dbReference type="PRINTS" id="PR00205">
    <property type="entry name" value="CADHERIN"/>
</dbReference>
<keyword evidence="3" id="KW-0677">Repeat</keyword>
<evidence type="ECO:0000256" key="1">
    <source>
        <dbReference type="ARBA" id="ARBA00004167"/>
    </source>
</evidence>
<dbReference type="GO" id="GO:0007156">
    <property type="term" value="P:homophilic cell adhesion via plasma membrane adhesion molecules"/>
    <property type="evidence" value="ECO:0007669"/>
    <property type="project" value="InterPro"/>
</dbReference>
<feature type="non-terminal residue" evidence="12">
    <location>
        <position position="420"/>
    </location>
</feature>
<dbReference type="GO" id="GO:0005886">
    <property type="term" value="C:plasma membrane"/>
    <property type="evidence" value="ECO:0007669"/>
    <property type="project" value="InterPro"/>
</dbReference>
<evidence type="ECO:0000256" key="10">
    <source>
        <dbReference type="SAM" id="SignalP"/>
    </source>
</evidence>
<dbReference type="AlphaFoldDB" id="A0A0P7T601"/>
<dbReference type="FunFam" id="2.60.40.60:FF:000307">
    <property type="entry name" value="Zgc:123181"/>
    <property type="match status" value="1"/>
</dbReference>
<comment type="subcellular location">
    <subcellularLocation>
        <location evidence="1">Membrane</location>
        <topology evidence="1">Single-pass membrane protein</topology>
    </subcellularLocation>
</comment>
<dbReference type="InterPro" id="IPR015919">
    <property type="entry name" value="Cadherin-like_sf"/>
</dbReference>
<proteinExistence type="predicted"/>
<keyword evidence="4 9" id="KW-0106">Calcium</keyword>
<keyword evidence="8" id="KW-0325">Glycoprotein</keyword>
<evidence type="ECO:0000256" key="6">
    <source>
        <dbReference type="ARBA" id="ARBA00022989"/>
    </source>
</evidence>
<keyword evidence="2" id="KW-0812">Transmembrane</keyword>
<reference evidence="12 13" key="1">
    <citation type="submission" date="2015-08" db="EMBL/GenBank/DDBJ databases">
        <title>The genome of the Asian arowana (Scleropages formosus).</title>
        <authorList>
            <person name="Tan M.H."/>
            <person name="Gan H.M."/>
            <person name="Croft L.J."/>
            <person name="Austin C.M."/>
        </authorList>
    </citation>
    <scope>NUCLEOTIDE SEQUENCE [LARGE SCALE GENOMIC DNA]</scope>
    <source>
        <strain evidence="12">Aro1</strain>
    </source>
</reference>
<organism evidence="12 13">
    <name type="scientific">Scleropages formosus</name>
    <name type="common">Asian bonytongue</name>
    <name type="synonym">Osteoglossum formosum</name>
    <dbReference type="NCBI Taxonomy" id="113540"/>
    <lineage>
        <taxon>Eukaryota</taxon>
        <taxon>Metazoa</taxon>
        <taxon>Chordata</taxon>
        <taxon>Craniata</taxon>
        <taxon>Vertebrata</taxon>
        <taxon>Euteleostomi</taxon>
        <taxon>Actinopterygii</taxon>
        <taxon>Neopterygii</taxon>
        <taxon>Teleostei</taxon>
        <taxon>Osteoglossocephala</taxon>
        <taxon>Osteoglossomorpha</taxon>
        <taxon>Osteoglossiformes</taxon>
        <taxon>Osteoglossidae</taxon>
        <taxon>Scleropages</taxon>
    </lineage>
</organism>
<protein>
    <submittedName>
        <fullName evidence="12">Protocadherin alpha-6-like</fullName>
    </submittedName>
</protein>
<keyword evidence="6" id="KW-1133">Transmembrane helix</keyword>
<dbReference type="EMBL" id="JARO02022150">
    <property type="protein sequence ID" value="KPP56344.1"/>
    <property type="molecule type" value="Genomic_DNA"/>
</dbReference>
<dbReference type="PANTHER" id="PTHR24028:SF32">
    <property type="entry name" value="CADHERIN-RELATED NEURONAL RECEPTOR VARIABLE 10-RELATED"/>
    <property type="match status" value="1"/>
</dbReference>
<evidence type="ECO:0000256" key="5">
    <source>
        <dbReference type="ARBA" id="ARBA00022889"/>
    </source>
</evidence>
<feature type="domain" description="Cadherin" evidence="11">
    <location>
        <begin position="241"/>
        <end position="348"/>
    </location>
</feature>
<dbReference type="InterPro" id="IPR050174">
    <property type="entry name" value="Protocadherin/Cadherin-CA"/>
</dbReference>
<dbReference type="CDD" id="cd11304">
    <property type="entry name" value="Cadherin_repeat"/>
    <property type="match status" value="4"/>
</dbReference>
<feature type="chain" id="PRO_5006142938" evidence="10">
    <location>
        <begin position="28"/>
        <end position="420"/>
    </location>
</feature>
<gene>
    <name evidence="12" type="ORF">Z043_126049</name>
</gene>
<dbReference type="SUPFAM" id="SSF49313">
    <property type="entry name" value="Cadherin-like"/>
    <property type="match status" value="4"/>
</dbReference>
<evidence type="ECO:0000256" key="2">
    <source>
        <dbReference type="ARBA" id="ARBA00022692"/>
    </source>
</evidence>
<dbReference type="InterPro" id="IPR013164">
    <property type="entry name" value="Cadherin_N"/>
</dbReference>
<dbReference type="Proteomes" id="UP000034805">
    <property type="component" value="Unassembled WGS sequence"/>
</dbReference>
<feature type="domain" description="Cadherin" evidence="11">
    <location>
        <begin position="132"/>
        <end position="240"/>
    </location>
</feature>
<sequence>MTKMAEIVDLILLLGMLLLGILDLASGQIVYSVSEEVNKGTFVGNIAKDLSIQAQELESRMFQMLSGSNMKYFDVDLKTGVLFVNERIDREDLCPNTLKCSINVEAVVSHPLNLYRIEVNVLDINDNSPTFNLKSRYLNISEWAFVGERFPLPKAYDPDVGSNSIKSYKLSPNEHFSLDVHSDGEQSVSAELVLQKALDREKQSVIELLLTSVDGGKPSRSGTLQLVVNVIDMNDNSPTFSKPLYKIHVFENVSRGTSLVMLNATDLDEGVNSEIVYSFIYQEDAENIDMFSIDPLTGEITVNGNIDFEANGRYEIHIQAKDKGPNARAGHCKLLVEVLDVNDNVPEISITSLVDNVKEDSAVGTAVALITVFDNDAGKNGKVNCAIPSQIPFKMQPSYKNYYSLVVSGPLDRESTSQYN</sequence>
<dbReference type="PROSITE" id="PS00232">
    <property type="entry name" value="CADHERIN_1"/>
    <property type="match status" value="2"/>
</dbReference>
<evidence type="ECO:0000256" key="8">
    <source>
        <dbReference type="ARBA" id="ARBA00023180"/>
    </source>
</evidence>
<dbReference type="PROSITE" id="PS50268">
    <property type="entry name" value="CADHERIN_2"/>
    <property type="match status" value="4"/>
</dbReference>
<dbReference type="FunFam" id="2.60.40.60:FF:000002">
    <property type="entry name" value="Protocadherin alpha 2"/>
    <property type="match status" value="1"/>
</dbReference>
<dbReference type="Pfam" id="PF00028">
    <property type="entry name" value="Cadherin"/>
    <property type="match status" value="2"/>
</dbReference>
<dbReference type="SMART" id="SM00112">
    <property type="entry name" value="CA"/>
    <property type="match status" value="3"/>
</dbReference>
<dbReference type="InterPro" id="IPR020894">
    <property type="entry name" value="Cadherin_CS"/>
</dbReference>
<keyword evidence="10" id="KW-0732">Signal</keyword>
<evidence type="ECO:0000259" key="11">
    <source>
        <dbReference type="PROSITE" id="PS50268"/>
    </source>
</evidence>
<dbReference type="GO" id="GO:0005509">
    <property type="term" value="F:calcium ion binding"/>
    <property type="evidence" value="ECO:0007669"/>
    <property type="project" value="UniProtKB-UniRule"/>
</dbReference>
<dbReference type="Gene3D" id="2.60.40.60">
    <property type="entry name" value="Cadherins"/>
    <property type="match status" value="4"/>
</dbReference>
<evidence type="ECO:0000313" key="13">
    <source>
        <dbReference type="Proteomes" id="UP000034805"/>
    </source>
</evidence>
<feature type="domain" description="Cadherin" evidence="11">
    <location>
        <begin position="357"/>
        <end position="420"/>
    </location>
</feature>